<dbReference type="Proteomes" id="UP000019384">
    <property type="component" value="Unassembled WGS sequence"/>
</dbReference>
<dbReference type="HOGENOM" id="CLU_3106700_0_0_1"/>
<dbReference type="GeneID" id="34522141"/>
<reference evidence="1" key="2">
    <citation type="submission" date="2014-02" db="EMBL/GenBank/DDBJ databases">
        <title>Complete DNA sequence of /Kuraishia capsulata/ illustrates novel genomic features among budding yeasts (/Saccharomycotina/).</title>
        <authorList>
            <person name="Morales L."/>
            <person name="Noel B."/>
            <person name="Porcel B."/>
            <person name="Marcet-Houben M."/>
            <person name="Hullo M-F."/>
            <person name="Sacerdot C."/>
            <person name="Tekaia F."/>
            <person name="Leh-Louis V."/>
            <person name="Despons L."/>
            <person name="Khanna V."/>
            <person name="Aury J-M."/>
            <person name="Barbe V."/>
            <person name="Couloux A."/>
            <person name="Labadie K."/>
            <person name="Pelletier E."/>
            <person name="Souciet J-L."/>
            <person name="Boekhout T."/>
            <person name="Gabaldon T."/>
            <person name="Wincker P."/>
            <person name="Dujon B."/>
        </authorList>
    </citation>
    <scope>NUCLEOTIDE SEQUENCE</scope>
    <source>
        <strain evidence="1">CBS 1993</strain>
    </source>
</reference>
<evidence type="ECO:0000313" key="2">
    <source>
        <dbReference type="Proteomes" id="UP000019384"/>
    </source>
</evidence>
<dbReference type="EMBL" id="HG793130">
    <property type="protein sequence ID" value="CDK28763.1"/>
    <property type="molecule type" value="Genomic_DNA"/>
</dbReference>
<proteinExistence type="predicted"/>
<protein>
    <submittedName>
        <fullName evidence="1">Uncharacterized protein</fullName>
    </submittedName>
</protein>
<keyword evidence="2" id="KW-1185">Reference proteome</keyword>
<accession>W6MQX8</accession>
<sequence length="51" mass="5736">MTVADTAPKRFTSTLNSSRLMEVVSSETTCQLKLLTRSGMRLLYILEKRTG</sequence>
<organism evidence="1 2">
    <name type="scientific">Kuraishia capsulata CBS 1993</name>
    <dbReference type="NCBI Taxonomy" id="1382522"/>
    <lineage>
        <taxon>Eukaryota</taxon>
        <taxon>Fungi</taxon>
        <taxon>Dikarya</taxon>
        <taxon>Ascomycota</taxon>
        <taxon>Saccharomycotina</taxon>
        <taxon>Pichiomycetes</taxon>
        <taxon>Pichiales</taxon>
        <taxon>Pichiaceae</taxon>
        <taxon>Kuraishia</taxon>
    </lineage>
</organism>
<dbReference type="AlphaFoldDB" id="W6MQX8"/>
<evidence type="ECO:0000313" key="1">
    <source>
        <dbReference type="EMBL" id="CDK28763.1"/>
    </source>
</evidence>
<dbReference type="RefSeq" id="XP_022460753.1">
    <property type="nucleotide sequence ID" value="XM_022605574.1"/>
</dbReference>
<reference evidence="1" key="1">
    <citation type="submission" date="2013-12" db="EMBL/GenBank/DDBJ databases">
        <authorList>
            <person name="Genoscope - CEA"/>
        </authorList>
    </citation>
    <scope>NUCLEOTIDE SEQUENCE</scope>
    <source>
        <strain evidence="1">CBS 1993</strain>
    </source>
</reference>
<gene>
    <name evidence="1" type="ORF">KUCA_T00004748001</name>
</gene>
<name>W6MQX8_9ASCO</name>